<name>A0ABZ0TTN3_9SPHI</name>
<reference evidence="2 3" key="1">
    <citation type="submission" date="2023-11" db="EMBL/GenBank/DDBJ databases">
        <title>Analysis of the Genomes of Mucilaginibacter gossypii cycad 4 and M. sabulilitoris SNA2: microbes with the potential for plant growth promotion.</title>
        <authorList>
            <person name="Hirsch A.M."/>
            <person name="Humm E."/>
            <person name="Rubbi M."/>
            <person name="Del Vecchio G."/>
            <person name="Ha S.M."/>
            <person name="Pellegrini M."/>
            <person name="Gunsalus R.P."/>
        </authorList>
    </citation>
    <scope>NUCLEOTIDE SEQUENCE [LARGE SCALE GENOMIC DNA]</scope>
    <source>
        <strain evidence="2 3">SNA2</strain>
    </source>
</reference>
<gene>
    <name evidence="2" type="ORF">SNE25_04625</name>
</gene>
<evidence type="ECO:0000313" key="2">
    <source>
        <dbReference type="EMBL" id="WPU94805.1"/>
    </source>
</evidence>
<keyword evidence="3" id="KW-1185">Reference proteome</keyword>
<organism evidence="2 3">
    <name type="scientific">Mucilaginibacter sabulilitoris</name>
    <dbReference type="NCBI Taxonomy" id="1173583"/>
    <lineage>
        <taxon>Bacteria</taxon>
        <taxon>Pseudomonadati</taxon>
        <taxon>Bacteroidota</taxon>
        <taxon>Sphingobacteriia</taxon>
        <taxon>Sphingobacteriales</taxon>
        <taxon>Sphingobacteriaceae</taxon>
        <taxon>Mucilaginibacter</taxon>
    </lineage>
</organism>
<dbReference type="RefSeq" id="WP_321563920.1">
    <property type="nucleotide sequence ID" value="NZ_CP139558.1"/>
</dbReference>
<accession>A0ABZ0TTN3</accession>
<protein>
    <submittedName>
        <fullName evidence="2">Conjugal transfer protein TraI</fullName>
    </submittedName>
</protein>
<feature type="chain" id="PRO_5046881682" evidence="1">
    <location>
        <begin position="24"/>
        <end position="224"/>
    </location>
</feature>
<evidence type="ECO:0000313" key="3">
    <source>
        <dbReference type="Proteomes" id="UP001324380"/>
    </source>
</evidence>
<evidence type="ECO:0000256" key="1">
    <source>
        <dbReference type="SAM" id="SignalP"/>
    </source>
</evidence>
<keyword evidence="1" id="KW-0732">Signal</keyword>
<dbReference type="EMBL" id="CP139558">
    <property type="protein sequence ID" value="WPU94805.1"/>
    <property type="molecule type" value="Genomic_DNA"/>
</dbReference>
<proteinExistence type="predicted"/>
<sequence length="224" mass="26142">MKNFKLMLILSLAVFLKPVKVNAQFVAAEVIKLTVKKVIKAIDLKVQRIQNQTIWLQNAQKVLENELSKFRLTEISGWTSEQQMLFGTYYDELWKVKSTITYYQRIKQLTLEQMAVIKEYQQAWALLKQDRHFNSGEISHMASVYNGILVASAKNLDEVLNVLSANTTQMTDEQRLEEINRAGDRLEENYNDMRRFNTENEILSLRRSKDLADTKTTKRLYGIN</sequence>
<feature type="signal peptide" evidence="1">
    <location>
        <begin position="1"/>
        <end position="23"/>
    </location>
</feature>
<dbReference type="Proteomes" id="UP001324380">
    <property type="component" value="Chromosome"/>
</dbReference>